<protein>
    <submittedName>
        <fullName evidence="1">Uncharacterized protein</fullName>
    </submittedName>
</protein>
<accession>A0A2K3KCU6</accession>
<organism evidence="1 2">
    <name type="scientific">Trifolium pratense</name>
    <name type="common">Red clover</name>
    <dbReference type="NCBI Taxonomy" id="57577"/>
    <lineage>
        <taxon>Eukaryota</taxon>
        <taxon>Viridiplantae</taxon>
        <taxon>Streptophyta</taxon>
        <taxon>Embryophyta</taxon>
        <taxon>Tracheophyta</taxon>
        <taxon>Spermatophyta</taxon>
        <taxon>Magnoliopsida</taxon>
        <taxon>eudicotyledons</taxon>
        <taxon>Gunneridae</taxon>
        <taxon>Pentapetalae</taxon>
        <taxon>rosids</taxon>
        <taxon>fabids</taxon>
        <taxon>Fabales</taxon>
        <taxon>Fabaceae</taxon>
        <taxon>Papilionoideae</taxon>
        <taxon>50 kb inversion clade</taxon>
        <taxon>NPAAA clade</taxon>
        <taxon>Hologalegina</taxon>
        <taxon>IRL clade</taxon>
        <taxon>Trifolieae</taxon>
        <taxon>Trifolium</taxon>
    </lineage>
</organism>
<name>A0A2K3KCU6_TRIPR</name>
<dbReference type="Proteomes" id="UP000236291">
    <property type="component" value="Unassembled WGS sequence"/>
</dbReference>
<comment type="caution">
    <text evidence="1">The sequence shown here is derived from an EMBL/GenBank/DDBJ whole genome shotgun (WGS) entry which is preliminary data.</text>
</comment>
<evidence type="ECO:0000313" key="2">
    <source>
        <dbReference type="Proteomes" id="UP000236291"/>
    </source>
</evidence>
<reference evidence="1 2" key="1">
    <citation type="journal article" date="2014" name="Am. J. Bot.">
        <title>Genome assembly and annotation for red clover (Trifolium pratense; Fabaceae).</title>
        <authorList>
            <person name="Istvanek J."/>
            <person name="Jaros M."/>
            <person name="Krenek A."/>
            <person name="Repkova J."/>
        </authorList>
    </citation>
    <scope>NUCLEOTIDE SEQUENCE [LARGE SCALE GENOMIC DNA]</scope>
    <source>
        <strain evidence="2">cv. Tatra</strain>
        <tissue evidence="1">Young leaves</tissue>
    </source>
</reference>
<feature type="non-terminal residue" evidence="1">
    <location>
        <position position="16"/>
    </location>
</feature>
<reference evidence="1 2" key="2">
    <citation type="journal article" date="2017" name="Front. Plant Sci.">
        <title>Gene Classification and Mining of Molecular Markers Useful in Red Clover (Trifolium pratense) Breeding.</title>
        <authorList>
            <person name="Istvanek J."/>
            <person name="Dluhosova J."/>
            <person name="Dluhos P."/>
            <person name="Patkova L."/>
            <person name="Nedelnik J."/>
            <person name="Repkova J."/>
        </authorList>
    </citation>
    <scope>NUCLEOTIDE SEQUENCE [LARGE SCALE GENOMIC DNA]</scope>
    <source>
        <strain evidence="2">cv. Tatra</strain>
        <tissue evidence="1">Young leaves</tissue>
    </source>
</reference>
<dbReference type="AlphaFoldDB" id="A0A2K3KCU6"/>
<dbReference type="EMBL" id="ASHM01161978">
    <property type="protein sequence ID" value="PNX64116.1"/>
    <property type="molecule type" value="Genomic_DNA"/>
</dbReference>
<sequence>MRSKGRQDGEELLPDG</sequence>
<evidence type="ECO:0000313" key="1">
    <source>
        <dbReference type="EMBL" id="PNX64116.1"/>
    </source>
</evidence>
<gene>
    <name evidence="1" type="ORF">L195_g061960</name>
</gene>
<proteinExistence type="predicted"/>